<accession>A0A1A6A809</accession>
<dbReference type="Proteomes" id="UP000078595">
    <property type="component" value="Chromosome 4"/>
</dbReference>
<dbReference type="EMBL" id="CP144533">
    <property type="protein sequence ID" value="WWC61318.1"/>
    <property type="molecule type" value="Genomic_DNA"/>
</dbReference>
<reference evidence="3" key="3">
    <citation type="submission" date="2024-02" db="EMBL/GenBank/DDBJ databases">
        <title>Comparative genomics of Cryptococcus and Kwoniella reveals pathogenesis evolution and contrasting modes of karyotype evolution via chromosome fusion or intercentromeric recombination.</title>
        <authorList>
            <person name="Coelho M.A."/>
            <person name="David-Palma M."/>
            <person name="Shea T."/>
            <person name="Bowers K."/>
            <person name="McGinley-Smith S."/>
            <person name="Mohammad A.W."/>
            <person name="Gnirke A."/>
            <person name="Yurkov A.M."/>
            <person name="Nowrousian M."/>
            <person name="Sun S."/>
            <person name="Cuomo C.A."/>
            <person name="Heitman J."/>
        </authorList>
    </citation>
    <scope>NUCLEOTIDE SEQUENCE</scope>
    <source>
        <strain evidence="3">CBS 10117</strain>
    </source>
</reference>
<keyword evidence="1" id="KW-0732">Signal</keyword>
<dbReference type="KEGG" id="kdj:28967617"/>
<evidence type="ECO:0000256" key="1">
    <source>
        <dbReference type="SAM" id="SignalP"/>
    </source>
</evidence>
<evidence type="ECO:0000313" key="2">
    <source>
        <dbReference type="EMBL" id="OBR86198.1"/>
    </source>
</evidence>
<protein>
    <submittedName>
        <fullName evidence="2">Uncharacterized protein</fullName>
    </submittedName>
</protein>
<dbReference type="AlphaFoldDB" id="A0A1A6A809"/>
<dbReference type="OrthoDB" id="10325993at2759"/>
<reference evidence="3" key="2">
    <citation type="submission" date="2013-07" db="EMBL/GenBank/DDBJ databases">
        <authorList>
            <consortium name="The Broad Institute Genome Sequencing Platform"/>
            <person name="Cuomo C."/>
            <person name="Litvintseva A."/>
            <person name="Chen Y."/>
            <person name="Heitman J."/>
            <person name="Sun S."/>
            <person name="Springer D."/>
            <person name="Dromer F."/>
            <person name="Young S.K."/>
            <person name="Zeng Q."/>
            <person name="Gargeya S."/>
            <person name="Fitzgerald M."/>
            <person name="Abouelleil A."/>
            <person name="Alvarado L."/>
            <person name="Berlin A.M."/>
            <person name="Chapman S.B."/>
            <person name="Dewar J."/>
            <person name="Goldberg J."/>
            <person name="Griggs A."/>
            <person name="Gujja S."/>
            <person name="Hansen M."/>
            <person name="Howarth C."/>
            <person name="Imamovic A."/>
            <person name="Larimer J."/>
            <person name="McCowan C."/>
            <person name="Murphy C."/>
            <person name="Pearson M."/>
            <person name="Priest M."/>
            <person name="Roberts A."/>
            <person name="Saif S."/>
            <person name="Shea T."/>
            <person name="Sykes S."/>
            <person name="Wortman J."/>
            <person name="Nusbaum C."/>
            <person name="Birren B."/>
        </authorList>
    </citation>
    <scope>NUCLEOTIDE SEQUENCE</scope>
    <source>
        <strain evidence="3">CBS 10117</strain>
    </source>
</reference>
<proteinExistence type="predicted"/>
<dbReference type="RefSeq" id="XP_018264040.1">
    <property type="nucleotide sequence ID" value="XM_018407232.1"/>
</dbReference>
<organism evidence="2">
    <name type="scientific">Kwoniella dejecticola CBS 10117</name>
    <dbReference type="NCBI Taxonomy" id="1296121"/>
    <lineage>
        <taxon>Eukaryota</taxon>
        <taxon>Fungi</taxon>
        <taxon>Dikarya</taxon>
        <taxon>Basidiomycota</taxon>
        <taxon>Agaricomycotina</taxon>
        <taxon>Tremellomycetes</taxon>
        <taxon>Tremellales</taxon>
        <taxon>Cryptococcaceae</taxon>
        <taxon>Kwoniella</taxon>
    </lineage>
</organism>
<gene>
    <name evidence="2" type="ORF">I303_03918</name>
    <name evidence="3" type="ORF">I303_103899</name>
</gene>
<sequence>MLLKTIILITSTTLGAMAAAVPWNRLQIIYSDDEITQIESTEYFNLDTQTMDYDNSPVYKYASEVTDTDTYQDPTDERHKVTLINNCGSGVAVYTDYDHPEPRGNGTYQGLVSGIAYLEDFDGAHCRYGGVNCGAVQFTLSDGSGHGMMNSANYDLMDAPGFGNHKFHYKMNFRFEGQDCNQAADGPCTGGTPAQCPGGFFGGDWYSGRRTECRGPETGIIITFC</sequence>
<feature type="chain" id="PRO_5008342192" evidence="1">
    <location>
        <begin position="19"/>
        <end position="225"/>
    </location>
</feature>
<feature type="signal peptide" evidence="1">
    <location>
        <begin position="1"/>
        <end position="18"/>
    </location>
</feature>
<dbReference type="STRING" id="1296121.A0A1A6A809"/>
<evidence type="ECO:0000313" key="4">
    <source>
        <dbReference type="Proteomes" id="UP000078595"/>
    </source>
</evidence>
<evidence type="ECO:0000313" key="3">
    <source>
        <dbReference type="EMBL" id="WWC61318.1"/>
    </source>
</evidence>
<keyword evidence="4" id="KW-1185">Reference proteome</keyword>
<dbReference type="VEuPathDB" id="FungiDB:I303_03918"/>
<dbReference type="GeneID" id="28967617"/>
<reference evidence="2" key="1">
    <citation type="submission" date="2013-07" db="EMBL/GenBank/DDBJ databases">
        <title>The Genome Sequence of Cryptococcus dejecticola CBS10117.</title>
        <authorList>
            <consortium name="The Broad Institute Genome Sequencing Platform"/>
            <person name="Cuomo C."/>
            <person name="Litvintseva A."/>
            <person name="Chen Y."/>
            <person name="Heitman J."/>
            <person name="Sun S."/>
            <person name="Springer D."/>
            <person name="Dromer F."/>
            <person name="Young S.K."/>
            <person name="Zeng Q."/>
            <person name="Gargeya S."/>
            <person name="Fitzgerald M."/>
            <person name="Abouelleil A."/>
            <person name="Alvarado L."/>
            <person name="Berlin A.M."/>
            <person name="Chapman S.B."/>
            <person name="Dewar J."/>
            <person name="Goldberg J."/>
            <person name="Griggs A."/>
            <person name="Gujja S."/>
            <person name="Hansen M."/>
            <person name="Howarth C."/>
            <person name="Imamovic A."/>
            <person name="Larimer J."/>
            <person name="McCowan C."/>
            <person name="Murphy C."/>
            <person name="Pearson M."/>
            <person name="Priest M."/>
            <person name="Roberts A."/>
            <person name="Saif S."/>
            <person name="Shea T."/>
            <person name="Sykes S."/>
            <person name="Wortman J."/>
            <person name="Nusbaum C."/>
            <person name="Birren B."/>
        </authorList>
    </citation>
    <scope>NUCLEOTIDE SEQUENCE [LARGE SCALE GENOMIC DNA]</scope>
    <source>
        <strain evidence="2">CBS 10117</strain>
    </source>
</reference>
<dbReference type="EMBL" id="KI894030">
    <property type="protein sequence ID" value="OBR86198.1"/>
    <property type="molecule type" value="Genomic_DNA"/>
</dbReference>
<name>A0A1A6A809_9TREE</name>